<evidence type="ECO:0000256" key="16">
    <source>
        <dbReference type="ARBA" id="ARBA00030592"/>
    </source>
</evidence>
<protein>
    <recommendedName>
        <fullName evidence="8">Dihydrofolate synthase/folylpolyglutamate synthase</fullName>
        <ecNumber evidence="6">6.3.2.12</ecNumber>
        <ecNumber evidence="7">6.3.2.17</ecNumber>
    </recommendedName>
    <alternativeName>
        <fullName evidence="17">Folylpoly-gamma-glutamate synthetase-dihydrofolate synthetase</fullName>
    </alternativeName>
    <alternativeName>
        <fullName evidence="15">Folylpolyglutamate synthetase</fullName>
    </alternativeName>
    <alternativeName>
        <fullName evidence="16">Tetrahydrofolylpolyglutamate synthase</fullName>
    </alternativeName>
</protein>
<dbReference type="SUPFAM" id="SSF53244">
    <property type="entry name" value="MurD-like peptide ligases, peptide-binding domain"/>
    <property type="match status" value="1"/>
</dbReference>
<gene>
    <name evidence="25" type="ORF">BD749_0592</name>
</gene>
<dbReference type="GO" id="GO:0004326">
    <property type="term" value="F:tetrahydrofolylpolyglutamate synthase activity"/>
    <property type="evidence" value="ECO:0007669"/>
    <property type="project" value="UniProtKB-EC"/>
</dbReference>
<sequence length="430" mass="47464">MTYQECLDYLYQQLPMFQRIGNAAFKKSLDNIVALCDALGQPQTKFKTVHVAGTNGKGSSSHMLAAVLQSAGYKTGLYTSPHLKSFTERVRINGVELPQDYLIHFVEQNKDLFEQVKPSFFEMTVALAFQYFADEGVEVAVIEVGLGGRLDSTNIIKPELSLITNIGFDHQALLGNTLAEIAGEKAGIIKAHTPAVVSTKQAEIVHVFEQKAALEQAPLHFATDHIRMQVLEQNLEGQVYDVYREGYIWLQSLQGDLAGIYQQYNLPGVLQSLLLLRERGFLITDEAIRQGIAHAKTITGLKGRWQVLGYKPLTICDTGHNVDGIKQILAQLSALKPKQVHLVFGAVNDKDVTTILQLLPKGYTYYFCQAQIPRALPVAELKEKADQVGLKGDSYSTVRDAIDAARGNAQPDEVIFIGGSTFVVAEIDEL</sequence>
<keyword evidence="14" id="KW-0289">Folate biosynthesis</keyword>
<dbReference type="Gene3D" id="3.40.1190.10">
    <property type="entry name" value="Mur-like, catalytic domain"/>
    <property type="match status" value="1"/>
</dbReference>
<dbReference type="SUPFAM" id="SSF53623">
    <property type="entry name" value="MurD-like peptide ligases, catalytic domain"/>
    <property type="match status" value="1"/>
</dbReference>
<dbReference type="Gene3D" id="3.90.190.20">
    <property type="entry name" value="Mur ligase, C-terminal domain"/>
    <property type="match status" value="1"/>
</dbReference>
<evidence type="ECO:0000256" key="22">
    <source>
        <dbReference type="PIRNR" id="PIRNR001563"/>
    </source>
</evidence>
<comment type="pathway">
    <text evidence="3">Cofactor biosynthesis; tetrahydrofolate biosynthesis; 7,8-dihydrofolate from 2-amino-4-hydroxy-6-hydroxymethyl-7,8-dihydropteridine diphosphate and 4-aminobenzoate: step 2/2.</text>
</comment>
<evidence type="ECO:0000256" key="14">
    <source>
        <dbReference type="ARBA" id="ARBA00022909"/>
    </source>
</evidence>
<comment type="caution">
    <text evidence="25">The sequence shown here is derived from an EMBL/GenBank/DDBJ whole genome shotgun (WGS) entry which is preliminary data.</text>
</comment>
<reference evidence="25 26" key="1">
    <citation type="submission" date="2017-12" db="EMBL/GenBank/DDBJ databases">
        <title>Genomic Encyclopedia of Type Strains, Phase III (KMG-III): the genomes of soil and plant-associated and newly described type strains.</title>
        <authorList>
            <person name="Whitman W."/>
        </authorList>
    </citation>
    <scope>NUCLEOTIDE SEQUENCE [LARGE SCALE GENOMIC DNA]</scope>
    <source>
        <strain evidence="25 26">LP43</strain>
    </source>
</reference>
<dbReference type="PANTHER" id="PTHR11136">
    <property type="entry name" value="FOLYLPOLYGLUTAMATE SYNTHASE-RELATED"/>
    <property type="match status" value="1"/>
</dbReference>
<evidence type="ECO:0000256" key="2">
    <source>
        <dbReference type="ARBA" id="ARBA00002714"/>
    </source>
</evidence>
<accession>A0A2N3V200</accession>
<dbReference type="PROSITE" id="PS01012">
    <property type="entry name" value="FOLYLPOLYGLU_SYNT_2"/>
    <property type="match status" value="1"/>
</dbReference>
<feature type="domain" description="Mur ligase central" evidence="24">
    <location>
        <begin position="51"/>
        <end position="266"/>
    </location>
</feature>
<keyword evidence="9 22" id="KW-0436">Ligase</keyword>
<organism evidence="25 26">
    <name type="scientific">Pontibacter ramchanderi</name>
    <dbReference type="NCBI Taxonomy" id="1179743"/>
    <lineage>
        <taxon>Bacteria</taxon>
        <taxon>Pseudomonadati</taxon>
        <taxon>Bacteroidota</taxon>
        <taxon>Cytophagia</taxon>
        <taxon>Cytophagales</taxon>
        <taxon>Hymenobacteraceae</taxon>
        <taxon>Pontibacter</taxon>
    </lineage>
</organism>
<dbReference type="EMBL" id="PJMU01000001">
    <property type="protein sequence ID" value="PKV75647.1"/>
    <property type="molecule type" value="Genomic_DNA"/>
</dbReference>
<dbReference type="EC" id="6.3.2.12" evidence="6"/>
<evidence type="ECO:0000313" key="26">
    <source>
        <dbReference type="Proteomes" id="UP000233782"/>
    </source>
</evidence>
<evidence type="ECO:0000256" key="12">
    <source>
        <dbReference type="ARBA" id="ARBA00022840"/>
    </source>
</evidence>
<evidence type="ECO:0000256" key="5">
    <source>
        <dbReference type="ARBA" id="ARBA00008276"/>
    </source>
</evidence>
<dbReference type="Pfam" id="PF08245">
    <property type="entry name" value="Mur_ligase_M"/>
    <property type="match status" value="1"/>
</dbReference>
<dbReference type="FunFam" id="3.40.1190.10:FF:000011">
    <property type="entry name" value="Folylpolyglutamate synthase/dihydrofolate synthase"/>
    <property type="match status" value="1"/>
</dbReference>
<dbReference type="GO" id="GO:0046656">
    <property type="term" value="P:folic acid biosynthetic process"/>
    <property type="evidence" value="ECO:0007669"/>
    <property type="project" value="UniProtKB-KW"/>
</dbReference>
<evidence type="ECO:0000256" key="3">
    <source>
        <dbReference type="ARBA" id="ARBA00004799"/>
    </source>
</evidence>
<feature type="domain" description="Mur ligase C-terminal" evidence="23">
    <location>
        <begin position="303"/>
        <end position="420"/>
    </location>
</feature>
<comment type="similarity">
    <text evidence="5 22">Belongs to the folylpolyglutamate synthase family.</text>
</comment>
<evidence type="ECO:0000313" key="25">
    <source>
        <dbReference type="EMBL" id="PKV75647.1"/>
    </source>
</evidence>
<evidence type="ECO:0000256" key="11">
    <source>
        <dbReference type="ARBA" id="ARBA00022741"/>
    </source>
</evidence>
<evidence type="ECO:0000256" key="1">
    <source>
        <dbReference type="ARBA" id="ARBA00001946"/>
    </source>
</evidence>
<evidence type="ECO:0000256" key="4">
    <source>
        <dbReference type="ARBA" id="ARBA00005150"/>
    </source>
</evidence>
<evidence type="ECO:0000256" key="7">
    <source>
        <dbReference type="ARBA" id="ARBA00013025"/>
    </source>
</evidence>
<comment type="catalytic activity">
    <reaction evidence="18">
        <text>(6S)-5,6,7,8-tetrahydrofolyl-(gamma-L-Glu)(n) + L-glutamate + ATP = (6S)-5,6,7,8-tetrahydrofolyl-(gamma-L-Glu)(n+1) + ADP + phosphate + H(+)</text>
        <dbReference type="Rhea" id="RHEA:10580"/>
        <dbReference type="Rhea" id="RHEA-COMP:14738"/>
        <dbReference type="Rhea" id="RHEA-COMP:14740"/>
        <dbReference type="ChEBI" id="CHEBI:15378"/>
        <dbReference type="ChEBI" id="CHEBI:29985"/>
        <dbReference type="ChEBI" id="CHEBI:30616"/>
        <dbReference type="ChEBI" id="CHEBI:43474"/>
        <dbReference type="ChEBI" id="CHEBI:141005"/>
        <dbReference type="ChEBI" id="CHEBI:456216"/>
        <dbReference type="EC" id="6.3.2.17"/>
    </reaction>
</comment>
<dbReference type="GO" id="GO:0005737">
    <property type="term" value="C:cytoplasm"/>
    <property type="evidence" value="ECO:0007669"/>
    <property type="project" value="TreeGrafter"/>
</dbReference>
<dbReference type="InterPro" id="IPR018109">
    <property type="entry name" value="Folylpolyglutamate_synth_CS"/>
</dbReference>
<comment type="catalytic activity">
    <reaction evidence="21">
        <text>7,8-dihydropteroate + L-glutamate + ATP = 7,8-dihydrofolate + ADP + phosphate + H(+)</text>
        <dbReference type="Rhea" id="RHEA:23584"/>
        <dbReference type="ChEBI" id="CHEBI:15378"/>
        <dbReference type="ChEBI" id="CHEBI:17839"/>
        <dbReference type="ChEBI" id="CHEBI:29985"/>
        <dbReference type="ChEBI" id="CHEBI:30616"/>
        <dbReference type="ChEBI" id="CHEBI:43474"/>
        <dbReference type="ChEBI" id="CHEBI:57451"/>
        <dbReference type="ChEBI" id="CHEBI:456216"/>
        <dbReference type="EC" id="6.3.2.12"/>
    </reaction>
</comment>
<proteinExistence type="inferred from homology"/>
<comment type="catalytic activity">
    <reaction evidence="20">
        <text>(6R)-5,10-methylenetetrahydrofolyl-(gamma-L-Glu)(n) + L-glutamate + ATP = (6R)-5,10-methylenetetrahydrofolyl-(gamma-L-Glu)(n+1) + ADP + phosphate + H(+)</text>
        <dbReference type="Rhea" id="RHEA:51912"/>
        <dbReference type="Rhea" id="RHEA-COMP:13257"/>
        <dbReference type="Rhea" id="RHEA-COMP:13258"/>
        <dbReference type="ChEBI" id="CHEBI:15378"/>
        <dbReference type="ChEBI" id="CHEBI:29985"/>
        <dbReference type="ChEBI" id="CHEBI:30616"/>
        <dbReference type="ChEBI" id="CHEBI:43474"/>
        <dbReference type="ChEBI" id="CHEBI:136572"/>
        <dbReference type="ChEBI" id="CHEBI:456216"/>
        <dbReference type="EC" id="6.3.2.17"/>
    </reaction>
</comment>
<evidence type="ECO:0000256" key="18">
    <source>
        <dbReference type="ARBA" id="ARBA00047493"/>
    </source>
</evidence>
<dbReference type="GO" id="GO:0008841">
    <property type="term" value="F:dihydrofolate synthase activity"/>
    <property type="evidence" value="ECO:0007669"/>
    <property type="project" value="UniProtKB-EC"/>
</dbReference>
<dbReference type="AlphaFoldDB" id="A0A2N3V200"/>
<keyword evidence="12 22" id="KW-0067">ATP-binding</keyword>
<dbReference type="Pfam" id="PF02875">
    <property type="entry name" value="Mur_ligase_C"/>
    <property type="match status" value="1"/>
</dbReference>
<name>A0A2N3V200_9BACT</name>
<dbReference type="GO" id="GO:0046872">
    <property type="term" value="F:metal ion binding"/>
    <property type="evidence" value="ECO:0007669"/>
    <property type="project" value="UniProtKB-KW"/>
</dbReference>
<comment type="function">
    <text evidence="2">Functions in two distinct reactions of the de novo folate biosynthetic pathway. Catalyzes the addition of a glutamate residue to dihydropteroate (7,8-dihydropteroate or H2Pte) to form dihydrofolate (7,8-dihydrofolate monoglutamate or H2Pte-Glu). Also catalyzes successive additions of L-glutamate to tetrahydrofolate or 10-formyltetrahydrofolate or 5,10-methylenetetrahydrofolate, leading to folylpolyglutamate derivatives.</text>
</comment>
<evidence type="ECO:0000256" key="15">
    <source>
        <dbReference type="ARBA" id="ARBA00030048"/>
    </source>
</evidence>
<dbReference type="OrthoDB" id="9809356at2"/>
<dbReference type="InterPro" id="IPR004101">
    <property type="entry name" value="Mur_ligase_C"/>
</dbReference>
<dbReference type="PANTHER" id="PTHR11136:SF0">
    <property type="entry name" value="DIHYDROFOLATE SYNTHETASE-RELATED"/>
    <property type="match status" value="1"/>
</dbReference>
<dbReference type="InterPro" id="IPR036615">
    <property type="entry name" value="Mur_ligase_C_dom_sf"/>
</dbReference>
<dbReference type="InterPro" id="IPR036565">
    <property type="entry name" value="Mur-like_cat_sf"/>
</dbReference>
<evidence type="ECO:0000256" key="20">
    <source>
        <dbReference type="ARBA" id="ARBA00049035"/>
    </source>
</evidence>
<dbReference type="PIRSF" id="PIRSF001563">
    <property type="entry name" value="Folylpolyglu_synth"/>
    <property type="match status" value="1"/>
</dbReference>
<keyword evidence="11 22" id="KW-0547">Nucleotide-binding</keyword>
<dbReference type="EC" id="6.3.2.17" evidence="7"/>
<evidence type="ECO:0000256" key="9">
    <source>
        <dbReference type="ARBA" id="ARBA00022598"/>
    </source>
</evidence>
<evidence type="ECO:0000256" key="8">
    <source>
        <dbReference type="ARBA" id="ARBA00019357"/>
    </source>
</evidence>
<dbReference type="NCBIfam" id="TIGR01499">
    <property type="entry name" value="folC"/>
    <property type="match status" value="1"/>
</dbReference>
<comment type="catalytic activity">
    <reaction evidence="19">
        <text>10-formyltetrahydrofolyl-(gamma-L-Glu)(n) + L-glutamate + ATP = 10-formyltetrahydrofolyl-(gamma-L-Glu)(n+1) + ADP + phosphate + H(+)</text>
        <dbReference type="Rhea" id="RHEA:51904"/>
        <dbReference type="Rhea" id="RHEA-COMP:13088"/>
        <dbReference type="Rhea" id="RHEA-COMP:14300"/>
        <dbReference type="ChEBI" id="CHEBI:15378"/>
        <dbReference type="ChEBI" id="CHEBI:29985"/>
        <dbReference type="ChEBI" id="CHEBI:30616"/>
        <dbReference type="ChEBI" id="CHEBI:43474"/>
        <dbReference type="ChEBI" id="CHEBI:134413"/>
        <dbReference type="ChEBI" id="CHEBI:456216"/>
        <dbReference type="EC" id="6.3.2.17"/>
    </reaction>
</comment>
<dbReference type="InterPro" id="IPR001645">
    <property type="entry name" value="Folylpolyglutamate_synth"/>
</dbReference>
<evidence type="ECO:0000256" key="13">
    <source>
        <dbReference type="ARBA" id="ARBA00022842"/>
    </source>
</evidence>
<evidence type="ECO:0000259" key="24">
    <source>
        <dbReference type="Pfam" id="PF08245"/>
    </source>
</evidence>
<dbReference type="GO" id="GO:0005524">
    <property type="term" value="F:ATP binding"/>
    <property type="evidence" value="ECO:0007669"/>
    <property type="project" value="UniProtKB-KW"/>
</dbReference>
<comment type="cofactor">
    <cofactor evidence="1">
        <name>Mg(2+)</name>
        <dbReference type="ChEBI" id="CHEBI:18420"/>
    </cofactor>
</comment>
<dbReference type="InterPro" id="IPR013221">
    <property type="entry name" value="Mur_ligase_cen"/>
</dbReference>
<evidence type="ECO:0000256" key="21">
    <source>
        <dbReference type="ARBA" id="ARBA00049161"/>
    </source>
</evidence>
<comment type="pathway">
    <text evidence="4">Cofactor biosynthesis; tetrahydrofolylpolyglutamate biosynthesis.</text>
</comment>
<keyword evidence="13" id="KW-0460">Magnesium</keyword>
<evidence type="ECO:0000256" key="10">
    <source>
        <dbReference type="ARBA" id="ARBA00022723"/>
    </source>
</evidence>
<keyword evidence="26" id="KW-1185">Reference proteome</keyword>
<evidence type="ECO:0000256" key="19">
    <source>
        <dbReference type="ARBA" id="ARBA00047808"/>
    </source>
</evidence>
<evidence type="ECO:0000256" key="6">
    <source>
        <dbReference type="ARBA" id="ARBA00013023"/>
    </source>
</evidence>
<evidence type="ECO:0000256" key="17">
    <source>
        <dbReference type="ARBA" id="ARBA00032510"/>
    </source>
</evidence>
<keyword evidence="10" id="KW-0479">Metal-binding</keyword>
<dbReference type="Proteomes" id="UP000233782">
    <property type="component" value="Unassembled WGS sequence"/>
</dbReference>
<evidence type="ECO:0000259" key="23">
    <source>
        <dbReference type="Pfam" id="PF02875"/>
    </source>
</evidence>